<gene>
    <name evidence="1" type="ORF">Bccel_4689</name>
</gene>
<evidence type="ECO:0008006" key="3">
    <source>
        <dbReference type="Google" id="ProtNLM"/>
    </source>
</evidence>
<dbReference type="STRING" id="398512.Bccel_4689"/>
<sequence>MDGNVELLNYVHQNAEMGQDTIRQLLGIVKDEDFKNMLKSQFDEYRLINDITNEKLDGLGKDPKDIGAVTKARTHIAINLKTLTDKSPSHISEMMIQGSTMGIVDITKKMKEYSNADKEIIDLANRLLTFEQRNVDECKKYLQ</sequence>
<proteinExistence type="predicted"/>
<dbReference type="InterPro" id="IPR012347">
    <property type="entry name" value="Ferritin-like"/>
</dbReference>
<reference evidence="2" key="1">
    <citation type="submission" date="2015-07" db="EMBL/GenBank/DDBJ databases">
        <title>Near-Complete Genome Sequence of the Cellulolytic Bacterium Bacteroides (Pseudobacteroides) cellulosolvens ATCC 35603.</title>
        <authorList>
            <person name="Dassa B."/>
            <person name="Utturkar S.M."/>
            <person name="Klingeman D.M."/>
            <person name="Hurt R.A."/>
            <person name="Keller M."/>
            <person name="Xu J."/>
            <person name="Reddy Y.H.K."/>
            <person name="Borovok I."/>
            <person name="Grinberg I.R."/>
            <person name="Lamed R."/>
            <person name="Zhivin O."/>
            <person name="Bayer E.A."/>
            <person name="Brown S.D."/>
        </authorList>
    </citation>
    <scope>NUCLEOTIDE SEQUENCE [LARGE SCALE GENOMIC DNA]</scope>
    <source>
        <strain evidence="2">DSM 2933</strain>
    </source>
</reference>
<evidence type="ECO:0000313" key="1">
    <source>
        <dbReference type="EMBL" id="KNY29415.1"/>
    </source>
</evidence>
<organism evidence="1 2">
    <name type="scientific">Pseudobacteroides cellulosolvens ATCC 35603 = DSM 2933</name>
    <dbReference type="NCBI Taxonomy" id="398512"/>
    <lineage>
        <taxon>Bacteria</taxon>
        <taxon>Bacillati</taxon>
        <taxon>Bacillota</taxon>
        <taxon>Clostridia</taxon>
        <taxon>Eubacteriales</taxon>
        <taxon>Oscillospiraceae</taxon>
        <taxon>Pseudobacteroides</taxon>
    </lineage>
</organism>
<dbReference type="eggNOG" id="ENOG5032KPS">
    <property type="taxonomic scope" value="Bacteria"/>
</dbReference>
<dbReference type="Gene3D" id="1.20.1260.10">
    <property type="match status" value="1"/>
</dbReference>
<dbReference type="PATRIC" id="fig|398512.5.peg.4914"/>
<dbReference type="OrthoDB" id="9792639at2"/>
<dbReference type="RefSeq" id="WP_036935596.1">
    <property type="nucleotide sequence ID" value="NZ_JQKC01000001.1"/>
</dbReference>
<comment type="caution">
    <text evidence="1">The sequence shown here is derived from an EMBL/GenBank/DDBJ whole genome shotgun (WGS) entry which is preliminary data.</text>
</comment>
<evidence type="ECO:0000313" key="2">
    <source>
        <dbReference type="Proteomes" id="UP000036923"/>
    </source>
</evidence>
<dbReference type="Proteomes" id="UP000036923">
    <property type="component" value="Unassembled WGS sequence"/>
</dbReference>
<accession>A0A0L6JUT9</accession>
<name>A0A0L6JUT9_9FIRM</name>
<dbReference type="AlphaFoldDB" id="A0A0L6JUT9"/>
<protein>
    <recommendedName>
        <fullName evidence="3">DUF2383 domain-containing protein</fullName>
    </recommendedName>
</protein>
<dbReference type="EMBL" id="LGTC01000001">
    <property type="protein sequence ID" value="KNY29415.1"/>
    <property type="molecule type" value="Genomic_DNA"/>
</dbReference>
<keyword evidence="2" id="KW-1185">Reference proteome</keyword>